<dbReference type="SUPFAM" id="SSF47413">
    <property type="entry name" value="lambda repressor-like DNA-binding domains"/>
    <property type="match status" value="1"/>
</dbReference>
<evidence type="ECO:0000313" key="2">
    <source>
        <dbReference type="EMBL" id="NLR74928.1"/>
    </source>
</evidence>
<dbReference type="AlphaFoldDB" id="A0A847SCP8"/>
<dbReference type="Proteomes" id="UP000587991">
    <property type="component" value="Unassembled WGS sequence"/>
</dbReference>
<dbReference type="Pfam" id="PF13443">
    <property type="entry name" value="HTH_26"/>
    <property type="match status" value="1"/>
</dbReference>
<dbReference type="CDD" id="cd00093">
    <property type="entry name" value="HTH_XRE"/>
    <property type="match status" value="1"/>
</dbReference>
<evidence type="ECO:0000313" key="3">
    <source>
        <dbReference type="Proteomes" id="UP000587991"/>
    </source>
</evidence>
<dbReference type="GO" id="GO:0003677">
    <property type="term" value="F:DNA binding"/>
    <property type="evidence" value="ECO:0007669"/>
    <property type="project" value="InterPro"/>
</dbReference>
<dbReference type="RefSeq" id="WP_168876501.1">
    <property type="nucleotide sequence ID" value="NZ_JABAIM010000001.1"/>
</dbReference>
<protein>
    <submittedName>
        <fullName evidence="2">Helix-turn-helix transcriptional regulator</fullName>
    </submittedName>
</protein>
<evidence type="ECO:0000259" key="1">
    <source>
        <dbReference type="PROSITE" id="PS50943"/>
    </source>
</evidence>
<organism evidence="2 3">
    <name type="scientific">Leeia aquatica</name>
    <dbReference type="NCBI Taxonomy" id="2725557"/>
    <lineage>
        <taxon>Bacteria</taxon>
        <taxon>Pseudomonadati</taxon>
        <taxon>Pseudomonadota</taxon>
        <taxon>Betaproteobacteria</taxon>
        <taxon>Neisseriales</taxon>
        <taxon>Leeiaceae</taxon>
        <taxon>Leeia</taxon>
    </lineage>
</organism>
<dbReference type="SMART" id="SM00530">
    <property type="entry name" value="HTH_XRE"/>
    <property type="match status" value="1"/>
</dbReference>
<dbReference type="Gene3D" id="1.10.260.40">
    <property type="entry name" value="lambda repressor-like DNA-binding domains"/>
    <property type="match status" value="1"/>
</dbReference>
<accession>A0A847SCP8</accession>
<reference evidence="2 3" key="1">
    <citation type="submission" date="2020-04" db="EMBL/GenBank/DDBJ databases">
        <title>Draft genome of Leeia sp. IMCC25680.</title>
        <authorList>
            <person name="Song J."/>
            <person name="Cho J.-C."/>
        </authorList>
    </citation>
    <scope>NUCLEOTIDE SEQUENCE [LARGE SCALE GENOMIC DNA]</scope>
    <source>
        <strain evidence="2 3">IMCC25680</strain>
    </source>
</reference>
<proteinExistence type="predicted"/>
<sequence length="244" mass="27484">MSQGARLIHAIKQQLRQRGLTYKQVAEVLDLSEASVKRLFSSERFTLERLEQVSRMLELSLADLVALADEPRLSHLSQAQEAALVADPSLLLVAVCVVNSWTVDEIIQVYDVDLPLCVRHLAQLDRMGLIDLHPGNRVKLKVARDFDWLPGGPIRQFFRHTGQQDFVNGASDQELWFLHGMLSDAAHGQLRQRLLSLKQAFADAHQASDHLPLSGRHGSGLMVVFREWEHPTFTAMRRPVNTSA</sequence>
<dbReference type="EMBL" id="JABAIM010000001">
    <property type="protein sequence ID" value="NLR74928.1"/>
    <property type="molecule type" value="Genomic_DNA"/>
</dbReference>
<dbReference type="InterPro" id="IPR001387">
    <property type="entry name" value="Cro/C1-type_HTH"/>
</dbReference>
<dbReference type="InterPro" id="IPR010982">
    <property type="entry name" value="Lambda_DNA-bd_dom_sf"/>
</dbReference>
<dbReference type="PROSITE" id="PS50943">
    <property type="entry name" value="HTH_CROC1"/>
    <property type="match status" value="1"/>
</dbReference>
<keyword evidence="3" id="KW-1185">Reference proteome</keyword>
<name>A0A847SCP8_9NEIS</name>
<comment type="caution">
    <text evidence="2">The sequence shown here is derived from an EMBL/GenBank/DDBJ whole genome shotgun (WGS) entry which is preliminary data.</text>
</comment>
<feature type="domain" description="HTH cro/C1-type" evidence="1">
    <location>
        <begin position="11"/>
        <end position="64"/>
    </location>
</feature>
<gene>
    <name evidence="2" type="ORF">HF682_07135</name>
</gene>